<keyword evidence="2" id="KW-1133">Transmembrane helix</keyword>
<keyword evidence="1" id="KW-0732">Signal</keyword>
<feature type="transmembrane region" description="Helical" evidence="2">
    <location>
        <begin position="7"/>
        <end position="25"/>
    </location>
</feature>
<dbReference type="EMBL" id="JABAIL010000005">
    <property type="protein sequence ID" value="NLR92783.1"/>
    <property type="molecule type" value="Genomic_DNA"/>
</dbReference>
<accession>A0A7X8SMA9</accession>
<dbReference type="InterPro" id="IPR032812">
    <property type="entry name" value="SbsA_Ig"/>
</dbReference>
<reference evidence="4 5" key="1">
    <citation type="submission" date="2020-04" db="EMBL/GenBank/DDBJ databases">
        <title>Flammeovirga sp. SR4, a novel species isolated from seawater.</title>
        <authorList>
            <person name="Wang X."/>
        </authorList>
    </citation>
    <scope>NUCLEOTIDE SEQUENCE [LARGE SCALE GENOMIC DNA]</scope>
    <source>
        <strain evidence="4 5">SR4</strain>
    </source>
</reference>
<keyword evidence="5" id="KW-1185">Reference proteome</keyword>
<keyword evidence="2" id="KW-0472">Membrane</keyword>
<dbReference type="Proteomes" id="UP000585050">
    <property type="component" value="Unassembled WGS sequence"/>
</dbReference>
<dbReference type="PROSITE" id="PS51257">
    <property type="entry name" value="PROKAR_LIPOPROTEIN"/>
    <property type="match status" value="1"/>
</dbReference>
<evidence type="ECO:0000259" key="3">
    <source>
        <dbReference type="Pfam" id="PF13205"/>
    </source>
</evidence>
<gene>
    <name evidence="4" type="ORF">HGP29_16310</name>
</gene>
<evidence type="ECO:0000256" key="2">
    <source>
        <dbReference type="SAM" id="Phobius"/>
    </source>
</evidence>
<dbReference type="RefSeq" id="WP_168883501.1">
    <property type="nucleotide sequence ID" value="NZ_JABAIL010000005.1"/>
</dbReference>
<protein>
    <submittedName>
        <fullName evidence="4">Ig-like domain-containing protein</fullName>
    </submittedName>
</protein>
<evidence type="ECO:0000256" key="1">
    <source>
        <dbReference type="ARBA" id="ARBA00022729"/>
    </source>
</evidence>
<sequence length="585" mass="67045">MNLYLRIIISIYILFTVYACAVVSSPTGGPKDEIPPRFGASDPFDGQTNVDTTKLKITLYFDEYVQEEKLKQNLIITPYKTDFKYKTKFVRNKVVMNILDTLEQNTTYFMDFGKAVVDVTEKNPAKNVRFAFSTGDYLDSLEVTGQVFDLMTNEPIEGGIIALYDPYDSLDVNTDPPLYYSRTVKDGLFILERFKPGFYKVYAIADANEDYKYTLREEKVGFFSDSISLDKNIDGVKLYVRDYDLVDLKLNRIKKEKEDLHISFNKGIVEYGVDFPETNTYTDSIFSMEEKGEIKLIYTGLRDQEDSLRITGYGIDSLDTKLEFDTLIMFPSKKELLAEEKRQERKKSGGLIGGALKSVGNALGAEEEEVEITRISFEQLLPKDNDIKENDSLDIVLRFPIPMKEWNMDSMMYVYSEDTVMLDSVLESRGKALSFNFDKTEVTIPGFVADSAFAIILKQNSFVSVKTDSTKQKTLNFSIKEPDKYGIIEGLVKGSHDNFTVQLLDGKNEPVMEIENERKFSFEYVKPGTYKIRVLIDENGDGVWFPGDFKNRIPPEPTAFFPKEIKVEANWEIRREDTVIDTDKR</sequence>
<organism evidence="4 5">
    <name type="scientific">Flammeovirga agarivorans</name>
    <dbReference type="NCBI Taxonomy" id="2726742"/>
    <lineage>
        <taxon>Bacteria</taxon>
        <taxon>Pseudomonadati</taxon>
        <taxon>Bacteroidota</taxon>
        <taxon>Cytophagia</taxon>
        <taxon>Cytophagales</taxon>
        <taxon>Flammeovirgaceae</taxon>
        <taxon>Flammeovirga</taxon>
    </lineage>
</organism>
<feature type="domain" description="SbsA Ig-like" evidence="3">
    <location>
        <begin position="32"/>
        <end position="134"/>
    </location>
</feature>
<dbReference type="Pfam" id="PF13205">
    <property type="entry name" value="Big_5"/>
    <property type="match status" value="1"/>
</dbReference>
<evidence type="ECO:0000313" key="5">
    <source>
        <dbReference type="Proteomes" id="UP000585050"/>
    </source>
</evidence>
<keyword evidence="2" id="KW-0812">Transmembrane</keyword>
<evidence type="ECO:0000313" key="4">
    <source>
        <dbReference type="EMBL" id="NLR92783.1"/>
    </source>
</evidence>
<comment type="caution">
    <text evidence="4">The sequence shown here is derived from an EMBL/GenBank/DDBJ whole genome shotgun (WGS) entry which is preliminary data.</text>
</comment>
<proteinExistence type="predicted"/>
<name>A0A7X8SMA9_9BACT</name>
<dbReference type="AlphaFoldDB" id="A0A7X8SMA9"/>